<dbReference type="InterPro" id="IPR003594">
    <property type="entry name" value="HATPase_dom"/>
</dbReference>
<keyword evidence="2" id="KW-0418">Kinase</keyword>
<reference evidence="2 3" key="1">
    <citation type="submission" date="2019-03" db="EMBL/GenBank/DDBJ databases">
        <title>Genomic Encyclopedia of Type Strains, Phase IV (KMG-IV): sequencing the most valuable type-strain genomes for metagenomic binning, comparative biology and taxonomic classification.</title>
        <authorList>
            <person name="Goeker M."/>
        </authorList>
    </citation>
    <scope>NUCLEOTIDE SEQUENCE [LARGE SCALE GENOMIC DNA]</scope>
    <source>
        <strain evidence="2 3">DSM 100055</strain>
    </source>
</reference>
<gene>
    <name evidence="2" type="ORF">EV215_0148</name>
</gene>
<evidence type="ECO:0000259" key="1">
    <source>
        <dbReference type="SMART" id="SM00387"/>
    </source>
</evidence>
<comment type="caution">
    <text evidence="2">The sequence shown here is derived from an EMBL/GenBank/DDBJ whole genome shotgun (WGS) entry which is preliminary data.</text>
</comment>
<evidence type="ECO:0000313" key="3">
    <source>
        <dbReference type="Proteomes" id="UP000294678"/>
    </source>
</evidence>
<protein>
    <submittedName>
        <fullName evidence="2">Serine/threonine-protein kinase RsbT</fullName>
    </submittedName>
</protein>
<proteinExistence type="predicted"/>
<name>A0AA46E0Q4_9FUSO</name>
<sequence length="143" mass="16215">MINIDFQQYEIIINVKEEKDIILARQSIKHFCQKLGFSLSDITKISTSISELARNIFRYAKTGSILAKKLIDENNNEFLEIVAIDNGPGISDIDKATTSGFTTTETSLGLGLSGVKRLMDYFYIDSEKDKGTIVIIQKRRRKF</sequence>
<dbReference type="Proteomes" id="UP000294678">
    <property type="component" value="Unassembled WGS sequence"/>
</dbReference>
<evidence type="ECO:0000313" key="2">
    <source>
        <dbReference type="EMBL" id="TDT72348.1"/>
    </source>
</evidence>
<keyword evidence="2" id="KW-0808">Transferase</keyword>
<dbReference type="EMBL" id="SOBG01000001">
    <property type="protein sequence ID" value="TDT72348.1"/>
    <property type="molecule type" value="Genomic_DNA"/>
</dbReference>
<dbReference type="InterPro" id="IPR036890">
    <property type="entry name" value="HATPase_C_sf"/>
</dbReference>
<dbReference type="Gene3D" id="3.30.565.10">
    <property type="entry name" value="Histidine kinase-like ATPase, C-terminal domain"/>
    <property type="match status" value="1"/>
</dbReference>
<dbReference type="AlphaFoldDB" id="A0AA46E0Q4"/>
<feature type="domain" description="Histidine kinase/HSP90-like ATPase" evidence="1">
    <location>
        <begin position="40"/>
        <end position="142"/>
    </location>
</feature>
<dbReference type="SUPFAM" id="SSF55874">
    <property type="entry name" value="ATPase domain of HSP90 chaperone/DNA topoisomerase II/histidine kinase"/>
    <property type="match status" value="1"/>
</dbReference>
<accession>A0AA46E0Q4</accession>
<organism evidence="2 3">
    <name type="scientific">Hypnocyclicus thermotrophus</name>
    <dbReference type="NCBI Taxonomy" id="1627895"/>
    <lineage>
        <taxon>Bacteria</taxon>
        <taxon>Fusobacteriati</taxon>
        <taxon>Fusobacteriota</taxon>
        <taxon>Fusobacteriia</taxon>
        <taxon>Fusobacteriales</taxon>
        <taxon>Fusobacteriaceae</taxon>
        <taxon>Hypnocyclicus</taxon>
    </lineage>
</organism>
<dbReference type="SMART" id="SM00387">
    <property type="entry name" value="HATPase_c"/>
    <property type="match status" value="1"/>
</dbReference>
<dbReference type="GO" id="GO:0016301">
    <property type="term" value="F:kinase activity"/>
    <property type="evidence" value="ECO:0007669"/>
    <property type="project" value="UniProtKB-KW"/>
</dbReference>
<dbReference type="Pfam" id="PF13581">
    <property type="entry name" value="HATPase_c_2"/>
    <property type="match status" value="1"/>
</dbReference>
<dbReference type="RefSeq" id="WP_134111922.1">
    <property type="nucleotide sequence ID" value="NZ_SOBG01000001.1"/>
</dbReference>
<keyword evidence="3" id="KW-1185">Reference proteome</keyword>